<feature type="region of interest" description="Disordered" evidence="2">
    <location>
        <begin position="105"/>
        <end position="152"/>
    </location>
</feature>
<reference evidence="3" key="4">
    <citation type="submission" date="2025-09" db="UniProtKB">
        <authorList>
            <consortium name="Ensembl"/>
        </authorList>
    </citation>
    <scope>IDENTIFICATION</scope>
</reference>
<proteinExistence type="inferred from homology"/>
<organism evidence="3 4">
    <name type="scientific">Esox lucius</name>
    <name type="common">Northern pike</name>
    <dbReference type="NCBI Taxonomy" id="8010"/>
    <lineage>
        <taxon>Eukaryota</taxon>
        <taxon>Metazoa</taxon>
        <taxon>Chordata</taxon>
        <taxon>Craniata</taxon>
        <taxon>Vertebrata</taxon>
        <taxon>Euteleostomi</taxon>
        <taxon>Actinopterygii</taxon>
        <taxon>Neopterygii</taxon>
        <taxon>Teleostei</taxon>
        <taxon>Protacanthopterygii</taxon>
        <taxon>Esociformes</taxon>
        <taxon>Esocidae</taxon>
        <taxon>Esox</taxon>
    </lineage>
</organism>
<reference evidence="3" key="2">
    <citation type="submission" date="2020-02" db="EMBL/GenBank/DDBJ databases">
        <title>Esox lucius (northern pike) genome, fEsoLuc1, primary haplotype.</title>
        <authorList>
            <person name="Myers G."/>
            <person name="Karagic N."/>
            <person name="Meyer A."/>
            <person name="Pippel M."/>
            <person name="Reichard M."/>
            <person name="Winkler S."/>
            <person name="Tracey A."/>
            <person name="Sims Y."/>
            <person name="Howe K."/>
            <person name="Rhie A."/>
            <person name="Formenti G."/>
            <person name="Durbin R."/>
            <person name="Fedrigo O."/>
            <person name="Jarvis E.D."/>
        </authorList>
    </citation>
    <scope>NUCLEOTIDE SEQUENCE [LARGE SCALE GENOMIC DNA]</scope>
</reference>
<dbReference type="Ensembl" id="ENSELUT00000029284.3">
    <property type="protein sequence ID" value="ENSELUP00000019200.2"/>
    <property type="gene ID" value="ENSELUG00000001376.3"/>
</dbReference>
<evidence type="ECO:0000256" key="1">
    <source>
        <dbReference type="ARBA" id="ARBA00010326"/>
    </source>
</evidence>
<dbReference type="STRING" id="8010.ENSELUP00000019200"/>
<reference evidence="3" key="3">
    <citation type="submission" date="2025-08" db="UniProtKB">
        <authorList>
            <consortium name="Ensembl"/>
        </authorList>
    </citation>
    <scope>IDENTIFICATION</scope>
</reference>
<name>A0A3P8YRM0_ESOLU</name>
<evidence type="ECO:0000256" key="2">
    <source>
        <dbReference type="SAM" id="MobiDB-lite"/>
    </source>
</evidence>
<evidence type="ECO:0000313" key="3">
    <source>
        <dbReference type="Ensembl" id="ENSELUP00000019200.2"/>
    </source>
</evidence>
<dbReference type="InParanoid" id="A0A3P8YRM0"/>
<dbReference type="InterPro" id="IPR006804">
    <property type="entry name" value="BCL7"/>
</dbReference>
<feature type="compositionally biased region" description="Low complexity" evidence="2">
    <location>
        <begin position="105"/>
        <end position="119"/>
    </location>
</feature>
<dbReference type="PANTHER" id="PTHR12767:SF5">
    <property type="entry name" value="B-CELL CLL_LYMPHOMA 7 PROTEIN FAMILY MEMBER B"/>
    <property type="match status" value="1"/>
</dbReference>
<evidence type="ECO:0008006" key="5">
    <source>
        <dbReference type="Google" id="ProtNLM"/>
    </source>
</evidence>
<protein>
    <recommendedName>
        <fullName evidence="5">BAF chromatin remodeling complex subunit BCL7B</fullName>
    </recommendedName>
</protein>
<comment type="similarity">
    <text evidence="1">Belongs to the BCL7 family.</text>
</comment>
<evidence type="ECO:0000313" key="4">
    <source>
        <dbReference type="Proteomes" id="UP000265140"/>
    </source>
</evidence>
<dbReference type="Proteomes" id="UP000265140">
    <property type="component" value="Chromosome 1"/>
</dbReference>
<feature type="compositionally biased region" description="Acidic residues" evidence="2">
    <location>
        <begin position="140"/>
        <end position="149"/>
    </location>
</feature>
<sequence>MSGRSGRAETRSRAKDDIKKVLAAIEKVRKWEKKWVTVGDTSLRIFKWVPVSDTKQIYRSKSTTGEVRGLKDVVLENTSSTLDFQDECSNQSFLSDVYQPKMDSCSSSSQHASEAVSPSPHTSTLRTSEDSQPPMLGQESVEEPSEPADEPPTLIKEDLLLPLSVQVSAPCTEVCNFFIVTDLGLTHRLHVFVLLIKGIIRLKIIFIKIVPYQNFVQNGHNDIFPTIRYSAGSPAVISIISIVQIHEWKHFELNVVICRGSIDYYYYYFFNCTLTKQPVEFDQSKPALTNYFC</sequence>
<dbReference type="Bgee" id="ENSELUG00000001376">
    <property type="expression patterns" value="Expressed in spleen and 14 other cell types or tissues"/>
</dbReference>
<dbReference type="Pfam" id="PF04714">
    <property type="entry name" value="BCL_N"/>
    <property type="match status" value="1"/>
</dbReference>
<keyword evidence="4" id="KW-1185">Reference proteome</keyword>
<gene>
    <name evidence="3" type="primary">BCL7B</name>
</gene>
<dbReference type="PANTHER" id="PTHR12767">
    <property type="entry name" value="BCL7 RELATED"/>
    <property type="match status" value="1"/>
</dbReference>
<dbReference type="GeneTree" id="ENSGT00390000002172"/>
<accession>A0A3P8YRM0</accession>
<reference evidence="4" key="1">
    <citation type="journal article" date="2014" name="PLoS ONE">
        <title>The genome and linkage map of the northern pike (Esox lucius): conserved synteny revealed between the salmonid sister group and the Neoteleostei.</title>
        <authorList>
            <person name="Rondeau E.B."/>
            <person name="Minkley D.R."/>
            <person name="Leong J.S."/>
            <person name="Messmer A.M."/>
            <person name="Jantzen J.R."/>
            <person name="von Schalburg K.R."/>
            <person name="Lemon C."/>
            <person name="Bird N.H."/>
            <person name="Koop B.F."/>
        </authorList>
    </citation>
    <scope>NUCLEOTIDE SEQUENCE</scope>
</reference>
<dbReference type="AlphaFoldDB" id="A0A3P8YRM0"/>